<reference evidence="1 2" key="1">
    <citation type="submission" date="2022-05" db="EMBL/GenBank/DDBJ databases">
        <authorList>
            <consortium name="Genoscope - CEA"/>
            <person name="William W."/>
        </authorList>
    </citation>
    <scope>NUCLEOTIDE SEQUENCE [LARGE SCALE GENOMIC DNA]</scope>
</reference>
<proteinExistence type="predicted"/>
<name>A0ABN8MC60_9CNID</name>
<protein>
    <submittedName>
        <fullName evidence="1">Uncharacterized protein</fullName>
    </submittedName>
</protein>
<keyword evidence="2" id="KW-1185">Reference proteome</keyword>
<evidence type="ECO:0000313" key="1">
    <source>
        <dbReference type="EMBL" id="CAH3025624.1"/>
    </source>
</evidence>
<dbReference type="Proteomes" id="UP001159427">
    <property type="component" value="Unassembled WGS sequence"/>
</dbReference>
<gene>
    <name evidence="1" type="ORF">PEVE_00026679</name>
</gene>
<organism evidence="1 2">
    <name type="scientific">Porites evermanni</name>
    <dbReference type="NCBI Taxonomy" id="104178"/>
    <lineage>
        <taxon>Eukaryota</taxon>
        <taxon>Metazoa</taxon>
        <taxon>Cnidaria</taxon>
        <taxon>Anthozoa</taxon>
        <taxon>Hexacorallia</taxon>
        <taxon>Scleractinia</taxon>
        <taxon>Fungiina</taxon>
        <taxon>Poritidae</taxon>
        <taxon>Porites</taxon>
    </lineage>
</organism>
<accession>A0ABN8MC60</accession>
<sequence>MVERAKAGLVSLDTRWNELTSERRGAIAGALNTAAGKLSSFKDISGDPITALKGAIEIAATFANIAGPHGMVVGVALNFISGFLSLFGLGGGAVSRTPMHLIVRQEIEKWYSEHMTNMARGAIGDFETSQAFLDGVISDLGPDQKLNDSTAIALQIHIPVYRHIAFMENLKAQIEDMKDENRDEDAQKCLKYIELWARMALLKDIILQRMAAIMPESQRSIRAGFYSVQSSLREKARNLFKFLWEAEVGSKIIPYFDPDEKGMVDEYLSTVLEETNYDRSMGGLYKIFVQMAPNSNGTMGFWWATSLVSSK</sequence>
<dbReference type="EMBL" id="CALNXI010000362">
    <property type="protein sequence ID" value="CAH3025624.1"/>
    <property type="molecule type" value="Genomic_DNA"/>
</dbReference>
<evidence type="ECO:0000313" key="2">
    <source>
        <dbReference type="Proteomes" id="UP001159427"/>
    </source>
</evidence>
<comment type="caution">
    <text evidence="1">The sequence shown here is derived from an EMBL/GenBank/DDBJ whole genome shotgun (WGS) entry which is preliminary data.</text>
</comment>